<reference evidence="4" key="1">
    <citation type="submission" date="2016-11" db="EMBL/GenBank/DDBJ databases">
        <authorList>
            <person name="Varghese N."/>
            <person name="Submissions S."/>
        </authorList>
    </citation>
    <scope>NUCLEOTIDE SEQUENCE [LARGE SCALE GENOMIC DNA]</scope>
    <source>
        <strain evidence="4">USBA-503</strain>
    </source>
</reference>
<evidence type="ECO:0000313" key="4">
    <source>
        <dbReference type="Proteomes" id="UP000184016"/>
    </source>
</evidence>
<dbReference type="GO" id="GO:0000976">
    <property type="term" value="F:transcription cis-regulatory region binding"/>
    <property type="evidence" value="ECO:0007669"/>
    <property type="project" value="TreeGrafter"/>
</dbReference>
<keyword evidence="4" id="KW-1185">Reference proteome</keyword>
<dbReference type="InterPro" id="IPR013570">
    <property type="entry name" value="Tscrpt_reg_YsiA_C"/>
</dbReference>
<dbReference type="Pfam" id="PF08359">
    <property type="entry name" value="TetR_C_4"/>
    <property type="match status" value="1"/>
</dbReference>
<dbReference type="Gene3D" id="1.10.357.10">
    <property type="entry name" value="Tetracycline Repressor, domain 2"/>
    <property type="match status" value="1"/>
</dbReference>
<proteinExistence type="predicted"/>
<dbReference type="EMBL" id="FRAF01000002">
    <property type="protein sequence ID" value="SHJ66321.1"/>
    <property type="molecule type" value="Genomic_DNA"/>
</dbReference>
<protein>
    <submittedName>
        <fullName evidence="3">Transcriptional regulator, TetR family</fullName>
    </submittedName>
</protein>
<gene>
    <name evidence="3" type="ORF">SAMN05443507_102102</name>
</gene>
<dbReference type="InterPro" id="IPR036271">
    <property type="entry name" value="Tet_transcr_reg_TetR-rel_C_sf"/>
</dbReference>
<dbReference type="PANTHER" id="PTHR30055:SF195">
    <property type="entry name" value="FATTY ACID METABOLISM REGULATOR PROTEIN"/>
    <property type="match status" value="1"/>
</dbReference>
<sequence>MADGTVYLYFKNKEDILVSILRTAIGQIVEECEQKLPLKSHVDDKLSTLIHLYFSHLGANPALAMVTQVYLRQVDADIRRQVGDIVKPFYNLVDGLIEEGKQQGVFRPALNHRIARRMIFGTMDETVTAWVLTGSKYALADLSNDVVDVLLHGLHQNCEQKKITSTGGE</sequence>
<evidence type="ECO:0000256" key="1">
    <source>
        <dbReference type="ARBA" id="ARBA00023125"/>
    </source>
</evidence>
<evidence type="ECO:0000313" key="3">
    <source>
        <dbReference type="EMBL" id="SHJ66321.1"/>
    </source>
</evidence>
<dbReference type="SUPFAM" id="SSF48498">
    <property type="entry name" value="Tetracyclin repressor-like, C-terminal domain"/>
    <property type="match status" value="1"/>
</dbReference>
<dbReference type="STRING" id="1830138.SAMN05443507_102102"/>
<feature type="domain" description="Transcription regulator YsiA C-terminal" evidence="2">
    <location>
        <begin position="24"/>
        <end position="153"/>
    </location>
</feature>
<keyword evidence="1" id="KW-0238">DNA-binding</keyword>
<dbReference type="PANTHER" id="PTHR30055">
    <property type="entry name" value="HTH-TYPE TRANSCRIPTIONAL REGULATOR RUTR"/>
    <property type="match status" value="1"/>
</dbReference>
<evidence type="ECO:0000259" key="2">
    <source>
        <dbReference type="Pfam" id="PF08359"/>
    </source>
</evidence>
<dbReference type="GO" id="GO:0003700">
    <property type="term" value="F:DNA-binding transcription factor activity"/>
    <property type="evidence" value="ECO:0007669"/>
    <property type="project" value="TreeGrafter"/>
</dbReference>
<accession>A0A1M6L522</accession>
<name>A0A1M6L522_9BACL</name>
<dbReference type="AlphaFoldDB" id="A0A1M6L522"/>
<dbReference type="InterPro" id="IPR050109">
    <property type="entry name" value="HTH-type_TetR-like_transc_reg"/>
</dbReference>
<organism evidence="3 4">
    <name type="scientific">Alicyclobacillus tolerans</name>
    <dbReference type="NCBI Taxonomy" id="90970"/>
    <lineage>
        <taxon>Bacteria</taxon>
        <taxon>Bacillati</taxon>
        <taxon>Bacillota</taxon>
        <taxon>Bacilli</taxon>
        <taxon>Bacillales</taxon>
        <taxon>Alicyclobacillaceae</taxon>
        <taxon>Alicyclobacillus</taxon>
    </lineage>
</organism>
<dbReference type="Proteomes" id="UP000184016">
    <property type="component" value="Unassembled WGS sequence"/>
</dbReference>